<evidence type="ECO:0008006" key="4">
    <source>
        <dbReference type="Google" id="ProtNLM"/>
    </source>
</evidence>
<reference evidence="2 3" key="1">
    <citation type="journal article" date="2017" name="PLoS Biol.">
        <title>The sea cucumber genome provides insights into morphological evolution and visceral regeneration.</title>
        <authorList>
            <person name="Zhang X."/>
            <person name="Sun L."/>
            <person name="Yuan J."/>
            <person name="Sun Y."/>
            <person name="Gao Y."/>
            <person name="Zhang L."/>
            <person name="Li S."/>
            <person name="Dai H."/>
            <person name="Hamel J.F."/>
            <person name="Liu C."/>
            <person name="Yu Y."/>
            <person name="Liu S."/>
            <person name="Lin W."/>
            <person name="Guo K."/>
            <person name="Jin S."/>
            <person name="Xu P."/>
            <person name="Storey K.B."/>
            <person name="Huan P."/>
            <person name="Zhang T."/>
            <person name="Zhou Y."/>
            <person name="Zhang J."/>
            <person name="Lin C."/>
            <person name="Li X."/>
            <person name="Xing L."/>
            <person name="Huo D."/>
            <person name="Sun M."/>
            <person name="Wang L."/>
            <person name="Mercier A."/>
            <person name="Li F."/>
            <person name="Yang H."/>
            <person name="Xiang J."/>
        </authorList>
    </citation>
    <scope>NUCLEOTIDE SEQUENCE [LARGE SCALE GENOMIC DNA]</scope>
    <source>
        <strain evidence="2">Shaxun</strain>
        <tissue evidence="2">Muscle</tissue>
    </source>
</reference>
<organism evidence="2 3">
    <name type="scientific">Stichopus japonicus</name>
    <name type="common">Sea cucumber</name>
    <dbReference type="NCBI Taxonomy" id="307972"/>
    <lineage>
        <taxon>Eukaryota</taxon>
        <taxon>Metazoa</taxon>
        <taxon>Echinodermata</taxon>
        <taxon>Eleutherozoa</taxon>
        <taxon>Echinozoa</taxon>
        <taxon>Holothuroidea</taxon>
        <taxon>Aspidochirotacea</taxon>
        <taxon>Aspidochirotida</taxon>
        <taxon>Stichopodidae</taxon>
        <taxon>Apostichopus</taxon>
    </lineage>
</organism>
<dbReference type="InterPro" id="IPR011029">
    <property type="entry name" value="DEATH-like_dom_sf"/>
</dbReference>
<gene>
    <name evidence="2" type="ORF">BSL78_15279</name>
</gene>
<sequence>MLGRSKTANGTDSSVMDQKLCKNNNANSPNFLLSAILDEIKAQRNDTNSRITALEEQGKSVVDSQAKLSEQLDELIQGLKGVHTDTQSHVSEGAIPKTQWPGCARPVVTSTGVYNPRDLGSIQHGATRGTTSTVQSFKHYLQPLLSNWTDSVQVTYQCSTSHQVSSGQNSIVCCQPKGCTTPTYVHSGLISSDTQIAESVPGVSQVCASPATQSNPSIHQEQQILSTVHSMLDTVPSSEYAIVKLHYEMVTDSKIITKMFAVDNSGLMQSSFSMRDTNDTRHTRLLLPATPTTQGALANARDFPSNQNIHRSLSQKNLTDNHIYGIAKRMGDGWQKVGIECLGFTIDELSQINADEPKFVLKIVKMFSKWNKRQWKNGGGTIQKCLDALDKSDEVDPAVYVYLEELL</sequence>
<evidence type="ECO:0000313" key="3">
    <source>
        <dbReference type="Proteomes" id="UP000230750"/>
    </source>
</evidence>
<name>A0A2G8KIP2_STIJA</name>
<comment type="caution">
    <text evidence="2">The sequence shown here is derived from an EMBL/GenBank/DDBJ whole genome shotgun (WGS) entry which is preliminary data.</text>
</comment>
<evidence type="ECO:0000256" key="1">
    <source>
        <dbReference type="SAM" id="MobiDB-lite"/>
    </source>
</evidence>
<accession>A0A2G8KIP2</accession>
<proteinExistence type="predicted"/>
<dbReference type="AlphaFoldDB" id="A0A2G8KIP2"/>
<feature type="region of interest" description="Disordered" evidence="1">
    <location>
        <begin position="1"/>
        <end position="21"/>
    </location>
</feature>
<dbReference type="Proteomes" id="UP000230750">
    <property type="component" value="Unassembled WGS sequence"/>
</dbReference>
<keyword evidence="3" id="KW-1185">Reference proteome</keyword>
<evidence type="ECO:0000313" key="2">
    <source>
        <dbReference type="EMBL" id="PIK47862.1"/>
    </source>
</evidence>
<dbReference type="Gene3D" id="1.10.533.10">
    <property type="entry name" value="Death Domain, Fas"/>
    <property type="match status" value="1"/>
</dbReference>
<dbReference type="SUPFAM" id="SSF47986">
    <property type="entry name" value="DEATH domain"/>
    <property type="match status" value="1"/>
</dbReference>
<protein>
    <recommendedName>
        <fullName evidence="4">Death domain-containing protein</fullName>
    </recommendedName>
</protein>
<dbReference type="OrthoDB" id="10680442at2759"/>
<dbReference type="EMBL" id="MRZV01000553">
    <property type="protein sequence ID" value="PIK47862.1"/>
    <property type="molecule type" value="Genomic_DNA"/>
</dbReference>